<dbReference type="CDD" id="cd17581">
    <property type="entry name" value="REC_typeA_ARR"/>
    <property type="match status" value="1"/>
</dbReference>
<dbReference type="GO" id="GO:0000160">
    <property type="term" value="P:phosphorelay signal transduction system"/>
    <property type="evidence" value="ECO:0007669"/>
    <property type="project" value="UniProtKB-KW"/>
</dbReference>
<dbReference type="InterPro" id="IPR011006">
    <property type="entry name" value="CheY-like_superfamily"/>
</dbReference>
<dbReference type="InterPro" id="IPR045279">
    <property type="entry name" value="ARR-like"/>
</dbReference>
<evidence type="ECO:0000313" key="6">
    <source>
        <dbReference type="EMBL" id="MBA4623254.1"/>
    </source>
</evidence>
<reference evidence="6" key="2">
    <citation type="submission" date="2020-07" db="EMBL/GenBank/DDBJ databases">
        <authorList>
            <person name="Vera ALvarez R."/>
            <person name="Arias-Moreno D.M."/>
            <person name="Jimenez-Jacinto V."/>
            <person name="Jimenez-Bremont J.F."/>
            <person name="Swaminathan K."/>
            <person name="Moose S.P."/>
            <person name="Guerrero-Gonzalez M.L."/>
            <person name="Marino-Ramirez L."/>
            <person name="Landsman D."/>
            <person name="Rodriguez-Kessler M."/>
            <person name="Delgado-Sanchez P."/>
        </authorList>
    </citation>
    <scope>NUCLEOTIDE SEQUENCE</scope>
    <source>
        <tissue evidence="6">Cladode</tissue>
    </source>
</reference>
<organism evidence="6">
    <name type="scientific">Opuntia streptacantha</name>
    <name type="common">Prickly pear cactus</name>
    <name type="synonym">Opuntia cardona</name>
    <dbReference type="NCBI Taxonomy" id="393608"/>
    <lineage>
        <taxon>Eukaryota</taxon>
        <taxon>Viridiplantae</taxon>
        <taxon>Streptophyta</taxon>
        <taxon>Embryophyta</taxon>
        <taxon>Tracheophyta</taxon>
        <taxon>Spermatophyta</taxon>
        <taxon>Magnoliopsida</taxon>
        <taxon>eudicotyledons</taxon>
        <taxon>Gunneridae</taxon>
        <taxon>Pentapetalae</taxon>
        <taxon>Caryophyllales</taxon>
        <taxon>Cactineae</taxon>
        <taxon>Cactaceae</taxon>
        <taxon>Opuntioideae</taxon>
        <taxon>Opuntia</taxon>
    </lineage>
</organism>
<dbReference type="PANTHER" id="PTHR43874">
    <property type="entry name" value="TWO-COMPONENT RESPONSE REGULATOR"/>
    <property type="match status" value="1"/>
</dbReference>
<keyword evidence="3" id="KW-0804">Transcription</keyword>
<dbReference type="AlphaFoldDB" id="A0A7C8YPB1"/>
<dbReference type="Gene3D" id="3.40.50.2300">
    <property type="match status" value="1"/>
</dbReference>
<name>A0A7C8YPB1_OPUST</name>
<evidence type="ECO:0000256" key="2">
    <source>
        <dbReference type="ARBA" id="ARBA00023015"/>
    </source>
</evidence>
<dbReference type="GO" id="GO:0009736">
    <property type="term" value="P:cytokinin-activated signaling pathway"/>
    <property type="evidence" value="ECO:0007669"/>
    <property type="project" value="InterPro"/>
</dbReference>
<evidence type="ECO:0000256" key="1">
    <source>
        <dbReference type="ARBA" id="ARBA00023012"/>
    </source>
</evidence>
<reference evidence="6" key="1">
    <citation type="journal article" date="2013" name="J. Plant Res.">
        <title>Effect of fungi and light on seed germination of three Opuntia species from semiarid lands of central Mexico.</title>
        <authorList>
            <person name="Delgado-Sanchez P."/>
            <person name="Jimenez-Bremont J.F."/>
            <person name="Guerrero-Gonzalez Mde L."/>
            <person name="Flores J."/>
        </authorList>
    </citation>
    <scope>NUCLEOTIDE SEQUENCE</scope>
    <source>
        <tissue evidence="6">Cladode</tissue>
    </source>
</reference>
<accession>A0A7C8YPB1</accession>
<evidence type="ECO:0000259" key="5">
    <source>
        <dbReference type="PROSITE" id="PS50110"/>
    </source>
</evidence>
<feature type="domain" description="Response regulatory" evidence="5">
    <location>
        <begin position="31"/>
        <end position="158"/>
    </location>
</feature>
<dbReference type="InterPro" id="IPR001789">
    <property type="entry name" value="Sig_transdc_resp-reg_receiver"/>
</dbReference>
<dbReference type="PROSITE" id="PS50110">
    <property type="entry name" value="RESPONSE_REGULATORY"/>
    <property type="match status" value="1"/>
</dbReference>
<dbReference type="EMBL" id="GISG01042310">
    <property type="protein sequence ID" value="MBA4623254.1"/>
    <property type="molecule type" value="Transcribed_RNA"/>
</dbReference>
<dbReference type="SUPFAM" id="SSF52172">
    <property type="entry name" value="CheY-like"/>
    <property type="match status" value="1"/>
</dbReference>
<keyword evidence="1" id="KW-0902">Two-component regulatory system</keyword>
<dbReference type="PANTHER" id="PTHR43874:SF62">
    <property type="entry name" value="TWO-COMPONENT RESPONSE REGULATOR ARR6"/>
    <property type="match status" value="1"/>
</dbReference>
<keyword evidence="2" id="KW-0805">Transcription regulation</keyword>
<proteinExistence type="predicted"/>
<dbReference type="Pfam" id="PF00072">
    <property type="entry name" value="Response_reg"/>
    <property type="match status" value="1"/>
</dbReference>
<evidence type="ECO:0000256" key="4">
    <source>
        <dbReference type="PROSITE-ProRule" id="PRU00169"/>
    </source>
</evidence>
<feature type="modified residue" description="4-aspartylphosphate" evidence="4">
    <location>
        <position position="91"/>
    </location>
</feature>
<keyword evidence="4" id="KW-0597">Phosphoprotein</keyword>
<sequence length="215" mass="24372">MARVGGGVRQRNKSEKTEISNRLCLDMQQFHVLAVDDSFVDRKVIERLLKISSCTVTVVDSGKRALQFLGLDEEESYAESNGLKVHLIITDYSMPGMTGYELLKRIKESSMFREVPVVIMSSENILTRIARCMEEGAKEYIVKPLRLSDVKRLTEFIMTSHSMGVKGKESPKLSIPEIHNAIFVEYPCFSTECEYILPPNLHKRSSGDHSQLTLQ</sequence>
<protein>
    <recommendedName>
        <fullName evidence="5">Response regulatory domain-containing protein</fullName>
    </recommendedName>
</protein>
<dbReference type="SMART" id="SM00448">
    <property type="entry name" value="REC"/>
    <property type="match status" value="1"/>
</dbReference>
<evidence type="ECO:0000256" key="3">
    <source>
        <dbReference type="ARBA" id="ARBA00023163"/>
    </source>
</evidence>